<proteinExistence type="predicted"/>
<feature type="domain" description="Mce/MlaD" evidence="3">
    <location>
        <begin position="48"/>
        <end position="121"/>
    </location>
</feature>
<keyword evidence="6" id="KW-1185">Reference proteome</keyword>
<dbReference type="Pfam" id="PF02470">
    <property type="entry name" value="MlaD"/>
    <property type="match status" value="1"/>
</dbReference>
<dbReference type="PANTHER" id="PTHR33371">
    <property type="entry name" value="INTERMEMBRANE PHOSPHOLIPID TRANSPORT SYSTEM BINDING PROTEIN MLAD-RELATED"/>
    <property type="match status" value="1"/>
</dbReference>
<organism evidence="5 6">
    <name type="scientific">Terrabacter aerolatus</name>
    <dbReference type="NCBI Taxonomy" id="422442"/>
    <lineage>
        <taxon>Bacteria</taxon>
        <taxon>Bacillati</taxon>
        <taxon>Actinomycetota</taxon>
        <taxon>Actinomycetes</taxon>
        <taxon>Micrococcales</taxon>
        <taxon>Intrasporangiaceae</taxon>
        <taxon>Terrabacter</taxon>
    </lineage>
</organism>
<dbReference type="Proteomes" id="UP000321534">
    <property type="component" value="Unassembled WGS sequence"/>
</dbReference>
<evidence type="ECO:0000313" key="6">
    <source>
        <dbReference type="Proteomes" id="UP000321534"/>
    </source>
</evidence>
<keyword evidence="2" id="KW-1133">Transmembrane helix</keyword>
<accession>A0A512D1B1</accession>
<feature type="compositionally biased region" description="Polar residues" evidence="1">
    <location>
        <begin position="375"/>
        <end position="386"/>
    </location>
</feature>
<sequence>MPARESAPRMPFGRLHGPVTLLGKIVTGLVVVGLVAAGIVFWPSQAQTSVSADFTRAVGLYPGSDVRILGVKVGQVDSVTPEGDHVHVAFSYDDKYRVPASAQAAIVAPSLVSDRYVQLLPVYSSGPAMAAGARIPLDRTAVPVELDRVSQSLDDLMVALGPDGANKNGALNDLLRTSAANLDGNGDKINGTVHDLSTALSTLSGSRDDLFGTVKNLQSFTSMLATNNDQVRRLNSDLATVATQLSEERGDLKATLQSLGIAVDEVSGFVSDNRALLKSDLDKAVAVTSTIAKNRQALAATLENAPVALSNLQNAYHPQTGTLDTRNNAKGLDDPLLLMCSILTGPTQTGNTKLCDALKKALILKLPMLPSLPSGTALQGTPQPSGLVNLRGADPTLGGLLGGSR</sequence>
<dbReference type="InterPro" id="IPR024516">
    <property type="entry name" value="Mce_C"/>
</dbReference>
<comment type="caution">
    <text evidence="5">The sequence shown here is derived from an EMBL/GenBank/DDBJ whole genome shotgun (WGS) entry which is preliminary data.</text>
</comment>
<name>A0A512D1B1_9MICO</name>
<evidence type="ECO:0000256" key="2">
    <source>
        <dbReference type="SAM" id="Phobius"/>
    </source>
</evidence>
<evidence type="ECO:0000259" key="3">
    <source>
        <dbReference type="Pfam" id="PF02470"/>
    </source>
</evidence>
<dbReference type="PANTHER" id="PTHR33371:SF4">
    <property type="entry name" value="INTERMEMBRANE PHOSPHOLIPID TRANSPORT SYSTEM BINDING PROTEIN MLAD"/>
    <property type="match status" value="1"/>
</dbReference>
<gene>
    <name evidence="5" type="ORF">TAE01_20650</name>
</gene>
<keyword evidence="2" id="KW-0812">Transmembrane</keyword>
<evidence type="ECO:0000256" key="1">
    <source>
        <dbReference type="SAM" id="MobiDB-lite"/>
    </source>
</evidence>
<protein>
    <submittedName>
        <fullName evidence="5">ABC transporter substrate-binding protein</fullName>
    </submittedName>
</protein>
<dbReference type="NCBIfam" id="TIGR00996">
    <property type="entry name" value="Mtu_fam_mce"/>
    <property type="match status" value="1"/>
</dbReference>
<dbReference type="InterPro" id="IPR052336">
    <property type="entry name" value="MlaD_Phospholipid_Transporter"/>
</dbReference>
<evidence type="ECO:0000313" key="5">
    <source>
        <dbReference type="EMBL" id="GEO30255.1"/>
    </source>
</evidence>
<dbReference type="Pfam" id="PF11887">
    <property type="entry name" value="Mce4_CUP1"/>
    <property type="match status" value="1"/>
</dbReference>
<reference evidence="5 6" key="1">
    <citation type="submission" date="2019-07" db="EMBL/GenBank/DDBJ databases">
        <title>Whole genome shotgun sequence of Terrabacter aerolatus NBRC 106305.</title>
        <authorList>
            <person name="Hosoyama A."/>
            <person name="Uohara A."/>
            <person name="Ohji S."/>
            <person name="Ichikawa N."/>
        </authorList>
    </citation>
    <scope>NUCLEOTIDE SEQUENCE [LARGE SCALE GENOMIC DNA]</scope>
    <source>
        <strain evidence="5 6">NBRC 106305</strain>
    </source>
</reference>
<dbReference type="InterPro" id="IPR003399">
    <property type="entry name" value="Mce/MlaD"/>
</dbReference>
<dbReference type="InterPro" id="IPR005693">
    <property type="entry name" value="Mce"/>
</dbReference>
<keyword evidence="2" id="KW-0472">Membrane</keyword>
<dbReference type="EMBL" id="BJYX01000009">
    <property type="protein sequence ID" value="GEO30255.1"/>
    <property type="molecule type" value="Genomic_DNA"/>
</dbReference>
<dbReference type="GO" id="GO:0005576">
    <property type="term" value="C:extracellular region"/>
    <property type="evidence" value="ECO:0007669"/>
    <property type="project" value="TreeGrafter"/>
</dbReference>
<dbReference type="RefSeq" id="WP_246111258.1">
    <property type="nucleotide sequence ID" value="NZ_BAAARO010000016.1"/>
</dbReference>
<feature type="region of interest" description="Disordered" evidence="1">
    <location>
        <begin position="375"/>
        <end position="405"/>
    </location>
</feature>
<feature type="domain" description="Mammalian cell entry C-terminal" evidence="4">
    <location>
        <begin position="128"/>
        <end position="310"/>
    </location>
</feature>
<evidence type="ECO:0000259" key="4">
    <source>
        <dbReference type="Pfam" id="PF11887"/>
    </source>
</evidence>
<dbReference type="AlphaFoldDB" id="A0A512D1B1"/>
<feature type="transmembrane region" description="Helical" evidence="2">
    <location>
        <begin position="21"/>
        <end position="42"/>
    </location>
</feature>